<name>A0AAD5Y7X6_9FUNG</name>
<dbReference type="InterPro" id="IPR006636">
    <property type="entry name" value="STI1_HS-bd"/>
</dbReference>
<dbReference type="EMBL" id="JADGKB010000047">
    <property type="protein sequence ID" value="KAJ3256700.1"/>
    <property type="molecule type" value="Genomic_DNA"/>
</dbReference>
<dbReference type="SMART" id="SM00727">
    <property type="entry name" value="STI1"/>
    <property type="match status" value="2"/>
</dbReference>
<evidence type="ECO:0000313" key="5">
    <source>
        <dbReference type="Proteomes" id="UP001210925"/>
    </source>
</evidence>
<dbReference type="AlphaFoldDB" id="A0AAD5Y7X6"/>
<dbReference type="PROSITE" id="PS50030">
    <property type="entry name" value="UBA"/>
    <property type="match status" value="1"/>
</dbReference>
<feature type="region of interest" description="Disordered" evidence="1">
    <location>
        <begin position="78"/>
        <end position="114"/>
    </location>
</feature>
<dbReference type="PRINTS" id="PR00348">
    <property type="entry name" value="UBIQUITIN"/>
</dbReference>
<sequence>MVQISIKIKCSNESAFSVSVDSEASTLQLKNEISKHFQNSSPTPPEQQRLIFAGKVLKDEELLSVYKVQDGNTIHLVRGNAPKATAPPSATTPTANPTTTPNPTTTTANPPNPMNMFGAPGSVPNFGMPSGMGGMPGGIGGAPNMESMLSNPMFMQMMSQMMSNPQMLDMMIQSNPQLAATITPEMRQHMQSPQFQQMMSNPEILRMMLQMQGGMGGMGAGFNPTNNMFGQPPTFNNPYASSPTSAPQPTMPAFNPALLQMMMGQQAQPTQPAQPPEVLYQTQLAQLQDMGFFNAAENIRALQMTGGNVEAAVEWLFSHPPGQL</sequence>
<reference evidence="4" key="1">
    <citation type="submission" date="2020-05" db="EMBL/GenBank/DDBJ databases">
        <title>Phylogenomic resolution of chytrid fungi.</title>
        <authorList>
            <person name="Stajich J.E."/>
            <person name="Amses K."/>
            <person name="Simmons R."/>
            <person name="Seto K."/>
            <person name="Myers J."/>
            <person name="Bonds A."/>
            <person name="Quandt C.A."/>
            <person name="Barry K."/>
            <person name="Liu P."/>
            <person name="Grigoriev I."/>
            <person name="Longcore J.E."/>
            <person name="James T.Y."/>
        </authorList>
    </citation>
    <scope>NUCLEOTIDE SEQUENCE</scope>
    <source>
        <strain evidence="4">PLAUS21</strain>
    </source>
</reference>
<dbReference type="SMART" id="SM00165">
    <property type="entry name" value="UBA"/>
    <property type="match status" value="1"/>
</dbReference>
<dbReference type="GO" id="GO:0006511">
    <property type="term" value="P:ubiquitin-dependent protein catabolic process"/>
    <property type="evidence" value="ECO:0007669"/>
    <property type="project" value="TreeGrafter"/>
</dbReference>
<protein>
    <submittedName>
        <fullName evidence="4">Uncharacterized protein</fullName>
    </submittedName>
</protein>
<dbReference type="CDD" id="cd14399">
    <property type="entry name" value="UBA_PLICs"/>
    <property type="match status" value="1"/>
</dbReference>
<dbReference type="Gene3D" id="3.10.20.90">
    <property type="entry name" value="Phosphatidylinositol 3-kinase Catalytic Subunit, Chain A, domain 1"/>
    <property type="match status" value="1"/>
</dbReference>
<dbReference type="PROSITE" id="PS50053">
    <property type="entry name" value="UBIQUITIN_2"/>
    <property type="match status" value="1"/>
</dbReference>
<keyword evidence="5" id="KW-1185">Reference proteome</keyword>
<dbReference type="InterPro" id="IPR000626">
    <property type="entry name" value="Ubiquitin-like_dom"/>
</dbReference>
<evidence type="ECO:0000259" key="2">
    <source>
        <dbReference type="PROSITE" id="PS50030"/>
    </source>
</evidence>
<dbReference type="InterPro" id="IPR009060">
    <property type="entry name" value="UBA-like_sf"/>
</dbReference>
<evidence type="ECO:0000256" key="1">
    <source>
        <dbReference type="SAM" id="MobiDB-lite"/>
    </source>
</evidence>
<dbReference type="GO" id="GO:0005829">
    <property type="term" value="C:cytosol"/>
    <property type="evidence" value="ECO:0007669"/>
    <property type="project" value="TreeGrafter"/>
</dbReference>
<dbReference type="PANTHER" id="PTHR10677:SF3">
    <property type="entry name" value="FI07626P-RELATED"/>
    <property type="match status" value="1"/>
</dbReference>
<dbReference type="PANTHER" id="PTHR10677">
    <property type="entry name" value="UBIQUILIN"/>
    <property type="match status" value="1"/>
</dbReference>
<feature type="compositionally biased region" description="Low complexity" evidence="1">
    <location>
        <begin position="80"/>
        <end position="109"/>
    </location>
</feature>
<dbReference type="SUPFAM" id="SSF54236">
    <property type="entry name" value="Ubiquitin-like"/>
    <property type="match status" value="1"/>
</dbReference>
<feature type="domain" description="UBA" evidence="2">
    <location>
        <begin position="278"/>
        <end position="319"/>
    </location>
</feature>
<dbReference type="CDD" id="cd16106">
    <property type="entry name" value="Ubl_Dsk2p_like"/>
    <property type="match status" value="1"/>
</dbReference>
<dbReference type="Gene3D" id="1.10.8.10">
    <property type="entry name" value="DNA helicase RuvA subunit, C-terminal domain"/>
    <property type="match status" value="1"/>
</dbReference>
<dbReference type="Pfam" id="PF00240">
    <property type="entry name" value="ubiquitin"/>
    <property type="match status" value="1"/>
</dbReference>
<dbReference type="InterPro" id="IPR029071">
    <property type="entry name" value="Ubiquitin-like_domsf"/>
</dbReference>
<dbReference type="SMART" id="SM00213">
    <property type="entry name" value="UBQ"/>
    <property type="match status" value="1"/>
</dbReference>
<evidence type="ECO:0000313" key="4">
    <source>
        <dbReference type="EMBL" id="KAJ3256700.1"/>
    </source>
</evidence>
<evidence type="ECO:0000259" key="3">
    <source>
        <dbReference type="PROSITE" id="PS50053"/>
    </source>
</evidence>
<proteinExistence type="predicted"/>
<dbReference type="InterPro" id="IPR015940">
    <property type="entry name" value="UBA"/>
</dbReference>
<dbReference type="SUPFAM" id="SSF46934">
    <property type="entry name" value="UBA-like"/>
    <property type="match status" value="1"/>
</dbReference>
<dbReference type="GO" id="GO:0031593">
    <property type="term" value="F:polyubiquitin modification-dependent protein binding"/>
    <property type="evidence" value="ECO:0007669"/>
    <property type="project" value="TreeGrafter"/>
</dbReference>
<dbReference type="Proteomes" id="UP001210925">
    <property type="component" value="Unassembled WGS sequence"/>
</dbReference>
<dbReference type="InterPro" id="IPR015496">
    <property type="entry name" value="Ubiquilin"/>
</dbReference>
<organism evidence="4 5">
    <name type="scientific">Boothiomyces macroporosus</name>
    <dbReference type="NCBI Taxonomy" id="261099"/>
    <lineage>
        <taxon>Eukaryota</taxon>
        <taxon>Fungi</taxon>
        <taxon>Fungi incertae sedis</taxon>
        <taxon>Chytridiomycota</taxon>
        <taxon>Chytridiomycota incertae sedis</taxon>
        <taxon>Chytridiomycetes</taxon>
        <taxon>Rhizophydiales</taxon>
        <taxon>Terramycetaceae</taxon>
        <taxon>Boothiomyces</taxon>
    </lineage>
</organism>
<dbReference type="InterPro" id="IPR019956">
    <property type="entry name" value="Ubiquitin_dom"/>
</dbReference>
<accession>A0AAD5Y7X6</accession>
<dbReference type="Pfam" id="PF22562">
    <property type="entry name" value="UBA_7"/>
    <property type="match status" value="1"/>
</dbReference>
<feature type="domain" description="Ubiquitin-like" evidence="3">
    <location>
        <begin position="4"/>
        <end position="77"/>
    </location>
</feature>
<gene>
    <name evidence="4" type="ORF">HK103_005195</name>
</gene>
<comment type="caution">
    <text evidence="4">The sequence shown here is derived from an EMBL/GenBank/DDBJ whole genome shotgun (WGS) entry which is preliminary data.</text>
</comment>